<protein>
    <submittedName>
        <fullName evidence="9">Cytochrome c class I</fullName>
    </submittedName>
</protein>
<dbReference type="Proteomes" id="UP000001208">
    <property type="component" value="Chromosome"/>
</dbReference>
<dbReference type="GO" id="GO:0009055">
    <property type="term" value="F:electron transfer activity"/>
    <property type="evidence" value="ECO:0007669"/>
    <property type="project" value="InterPro"/>
</dbReference>
<dbReference type="Pfam" id="PF13442">
    <property type="entry name" value="Cytochrome_CBB3"/>
    <property type="match status" value="1"/>
</dbReference>
<reference evidence="9 10" key="1">
    <citation type="submission" date="2008-06" db="EMBL/GenBank/DDBJ databases">
        <title>Complete sequence of Chloroherpeton thalassium ATCC 35110.</title>
        <authorList>
            <consortium name="US DOE Joint Genome Institute"/>
            <person name="Lucas S."/>
            <person name="Copeland A."/>
            <person name="Lapidus A."/>
            <person name="Glavina del Rio T."/>
            <person name="Dalin E."/>
            <person name="Tice H."/>
            <person name="Bruce D."/>
            <person name="Goodwin L."/>
            <person name="Pitluck S."/>
            <person name="Schmutz J."/>
            <person name="Larimer F."/>
            <person name="Land M."/>
            <person name="Hauser L."/>
            <person name="Kyrpides N."/>
            <person name="Mikhailova N."/>
            <person name="Liu Z."/>
            <person name="Li T."/>
            <person name="Zhao F."/>
            <person name="Overmann J."/>
            <person name="Bryant D.A."/>
            <person name="Richardson P."/>
        </authorList>
    </citation>
    <scope>NUCLEOTIDE SEQUENCE [LARGE SCALE GENOMIC DNA]</scope>
    <source>
        <strain evidence="10">ATCC 35110 / GB-78</strain>
    </source>
</reference>
<dbReference type="GO" id="GO:0005506">
    <property type="term" value="F:iron ion binding"/>
    <property type="evidence" value="ECO:0007669"/>
    <property type="project" value="InterPro"/>
</dbReference>
<keyword evidence="2 6" id="KW-0349">Heme</keyword>
<keyword evidence="3 6" id="KW-0479">Metal-binding</keyword>
<gene>
    <name evidence="9" type="ordered locus">Ctha_0749</name>
</gene>
<dbReference type="PROSITE" id="PS51007">
    <property type="entry name" value="CYTC"/>
    <property type="match status" value="1"/>
</dbReference>
<sequence>MARLFMALSLCVVMLSACGKKAEETHEAAKTEEAAKPAEAGITKEALAANYNLEKGKEVYEATCQMCHNTGISNAPVVGTKDAWTERTKQGMETMIKKSIEGYQGESGQMPAKGGNAELTDEQVGNAVAYMVEASI</sequence>
<keyword evidence="4" id="KW-0249">Electron transport</keyword>
<evidence type="ECO:0000259" key="8">
    <source>
        <dbReference type="PROSITE" id="PS51007"/>
    </source>
</evidence>
<evidence type="ECO:0000256" key="7">
    <source>
        <dbReference type="SAM" id="SignalP"/>
    </source>
</evidence>
<evidence type="ECO:0000256" key="2">
    <source>
        <dbReference type="ARBA" id="ARBA00022617"/>
    </source>
</evidence>
<organism evidence="9 10">
    <name type="scientific">Chloroherpeton thalassium (strain ATCC 35110 / GB-78)</name>
    <dbReference type="NCBI Taxonomy" id="517418"/>
    <lineage>
        <taxon>Bacteria</taxon>
        <taxon>Pseudomonadati</taxon>
        <taxon>Chlorobiota</taxon>
        <taxon>Chlorobiia</taxon>
        <taxon>Chlorobiales</taxon>
        <taxon>Chloroherpetonaceae</taxon>
        <taxon>Chloroherpeton</taxon>
    </lineage>
</organism>
<dbReference type="STRING" id="517418.Ctha_0749"/>
<keyword evidence="7" id="KW-0732">Signal</keyword>
<dbReference type="PANTHER" id="PTHR40942">
    <property type="match status" value="1"/>
</dbReference>
<accession>B3QWA5</accession>
<dbReference type="AlphaFoldDB" id="B3QWA5"/>
<proteinExistence type="predicted"/>
<keyword evidence="1" id="KW-0813">Transport</keyword>
<dbReference type="GO" id="GO:0020037">
    <property type="term" value="F:heme binding"/>
    <property type="evidence" value="ECO:0007669"/>
    <property type="project" value="InterPro"/>
</dbReference>
<feature type="chain" id="PRO_5002797702" evidence="7">
    <location>
        <begin position="23"/>
        <end position="136"/>
    </location>
</feature>
<feature type="domain" description="Cytochrome c" evidence="8">
    <location>
        <begin position="51"/>
        <end position="135"/>
    </location>
</feature>
<dbReference type="KEGG" id="cts:Ctha_0749"/>
<keyword evidence="10" id="KW-1185">Reference proteome</keyword>
<dbReference type="InterPro" id="IPR002323">
    <property type="entry name" value="Cyt_CIE"/>
</dbReference>
<dbReference type="SUPFAM" id="SSF46626">
    <property type="entry name" value="Cytochrome c"/>
    <property type="match status" value="1"/>
</dbReference>
<name>B3QWA5_CHLT3</name>
<feature type="signal peptide" evidence="7">
    <location>
        <begin position="1"/>
        <end position="22"/>
    </location>
</feature>
<dbReference type="PROSITE" id="PS51257">
    <property type="entry name" value="PROKAR_LIPOPROTEIN"/>
    <property type="match status" value="1"/>
</dbReference>
<evidence type="ECO:0000313" key="10">
    <source>
        <dbReference type="Proteomes" id="UP000001208"/>
    </source>
</evidence>
<dbReference type="eggNOG" id="COG3245">
    <property type="taxonomic scope" value="Bacteria"/>
</dbReference>
<dbReference type="InterPro" id="IPR009056">
    <property type="entry name" value="Cyt_c-like_dom"/>
</dbReference>
<dbReference type="PRINTS" id="PR00607">
    <property type="entry name" value="CYTCHROMECIE"/>
</dbReference>
<evidence type="ECO:0000313" key="9">
    <source>
        <dbReference type="EMBL" id="ACF13218.1"/>
    </source>
</evidence>
<evidence type="ECO:0000256" key="3">
    <source>
        <dbReference type="ARBA" id="ARBA00022723"/>
    </source>
</evidence>
<evidence type="ECO:0000256" key="5">
    <source>
        <dbReference type="ARBA" id="ARBA00023004"/>
    </source>
</evidence>
<dbReference type="HOGENOM" id="CLU_082349_3_1_10"/>
<dbReference type="EMBL" id="CP001100">
    <property type="protein sequence ID" value="ACF13218.1"/>
    <property type="molecule type" value="Genomic_DNA"/>
</dbReference>
<dbReference type="InterPro" id="IPR036909">
    <property type="entry name" value="Cyt_c-like_dom_sf"/>
</dbReference>
<dbReference type="Gene3D" id="1.10.760.10">
    <property type="entry name" value="Cytochrome c-like domain"/>
    <property type="match status" value="1"/>
</dbReference>
<evidence type="ECO:0000256" key="6">
    <source>
        <dbReference type="PROSITE-ProRule" id="PRU00433"/>
    </source>
</evidence>
<dbReference type="RefSeq" id="WP_012499302.1">
    <property type="nucleotide sequence ID" value="NC_011026.1"/>
</dbReference>
<evidence type="ECO:0000256" key="1">
    <source>
        <dbReference type="ARBA" id="ARBA00022448"/>
    </source>
</evidence>
<evidence type="ECO:0000256" key="4">
    <source>
        <dbReference type="ARBA" id="ARBA00022982"/>
    </source>
</evidence>
<keyword evidence="5 6" id="KW-0408">Iron</keyword>
<dbReference type="PANTHER" id="PTHR40942:SF4">
    <property type="entry name" value="CYTOCHROME C5"/>
    <property type="match status" value="1"/>
</dbReference>